<dbReference type="GO" id="GO:0006654">
    <property type="term" value="P:phosphatidic acid biosynthetic process"/>
    <property type="evidence" value="ECO:0007669"/>
    <property type="project" value="TreeGrafter"/>
</dbReference>
<feature type="domain" description="Phospholipid/glycerol acyltransferase" evidence="4">
    <location>
        <begin position="72"/>
        <end position="182"/>
    </location>
</feature>
<dbReference type="SUPFAM" id="SSF69593">
    <property type="entry name" value="Glycerol-3-phosphate (1)-acyltransferase"/>
    <property type="match status" value="1"/>
</dbReference>
<name>A0A3B0T511_9ZZZZ</name>
<dbReference type="CDD" id="cd07989">
    <property type="entry name" value="LPLAT_AGPAT-like"/>
    <property type="match status" value="1"/>
</dbReference>
<feature type="region of interest" description="Disordered" evidence="3">
    <location>
        <begin position="265"/>
        <end position="284"/>
    </location>
</feature>
<evidence type="ECO:0000256" key="1">
    <source>
        <dbReference type="ARBA" id="ARBA00022679"/>
    </source>
</evidence>
<keyword evidence="1" id="KW-0808">Transferase</keyword>
<accession>A0A3B0T511</accession>
<evidence type="ECO:0000256" key="2">
    <source>
        <dbReference type="ARBA" id="ARBA00023315"/>
    </source>
</evidence>
<gene>
    <name evidence="5" type="ORF">MNBD_ACTINO02-965</name>
</gene>
<protein>
    <recommendedName>
        <fullName evidence="4">Phospholipid/glycerol acyltransferase domain-containing protein</fullName>
    </recommendedName>
</protein>
<reference evidence="5" key="1">
    <citation type="submission" date="2018-06" db="EMBL/GenBank/DDBJ databases">
        <authorList>
            <person name="Zhirakovskaya E."/>
        </authorList>
    </citation>
    <scope>NUCLEOTIDE SEQUENCE</scope>
</reference>
<proteinExistence type="predicted"/>
<dbReference type="PANTHER" id="PTHR10434">
    <property type="entry name" value="1-ACYL-SN-GLYCEROL-3-PHOSPHATE ACYLTRANSFERASE"/>
    <property type="match status" value="1"/>
</dbReference>
<dbReference type="InterPro" id="IPR002123">
    <property type="entry name" value="Plipid/glycerol_acylTrfase"/>
</dbReference>
<dbReference type="GO" id="GO:0003841">
    <property type="term" value="F:1-acylglycerol-3-phosphate O-acyltransferase activity"/>
    <property type="evidence" value="ECO:0007669"/>
    <property type="project" value="TreeGrafter"/>
</dbReference>
<evidence type="ECO:0000313" key="5">
    <source>
        <dbReference type="EMBL" id="VAW09492.1"/>
    </source>
</evidence>
<organism evidence="5">
    <name type="scientific">hydrothermal vent metagenome</name>
    <dbReference type="NCBI Taxonomy" id="652676"/>
    <lineage>
        <taxon>unclassified sequences</taxon>
        <taxon>metagenomes</taxon>
        <taxon>ecological metagenomes</taxon>
    </lineage>
</organism>
<keyword evidence="2" id="KW-0012">Acyltransferase</keyword>
<dbReference type="PANTHER" id="PTHR10434:SF11">
    <property type="entry name" value="1-ACYL-SN-GLYCEROL-3-PHOSPHATE ACYLTRANSFERASE"/>
    <property type="match status" value="1"/>
</dbReference>
<dbReference type="EMBL" id="UOEK01000590">
    <property type="protein sequence ID" value="VAW09492.1"/>
    <property type="molecule type" value="Genomic_DNA"/>
</dbReference>
<sequence>MSVEHRTLLPRAAIAAARLLGPAARHVVSAGRRADCSTLHHRERRWARHVVSALRIDLTIRGLEHIEPDTRYVVAPLHEAFADPVALLHLPLNLTWMARAELAEWRTLGRYLEGTDQLIVDPEHGDFRDLVHKSGGVFERGDNLVVFPQGSILGIELAFKPGAFWLAERLGRPILPVVLTGGHRVWEHPFSPLLRFGQSVEMDVLDPIPPSEARAEMASIEARMRALAMNPERVQPRRYDPLRDGFWDGYDFEISPSFPALAAQVAAHREQGHTPEASRPSEIG</sequence>
<dbReference type="SMART" id="SM00563">
    <property type="entry name" value="PlsC"/>
    <property type="match status" value="1"/>
</dbReference>
<evidence type="ECO:0000256" key="3">
    <source>
        <dbReference type="SAM" id="MobiDB-lite"/>
    </source>
</evidence>
<evidence type="ECO:0000259" key="4">
    <source>
        <dbReference type="SMART" id="SM00563"/>
    </source>
</evidence>
<dbReference type="AlphaFoldDB" id="A0A3B0T511"/>
<dbReference type="Pfam" id="PF01553">
    <property type="entry name" value="Acyltransferase"/>
    <property type="match status" value="1"/>
</dbReference>